<dbReference type="STRING" id="1353009.A0A1Y2IX51"/>
<protein>
    <submittedName>
        <fullName evidence="2">Uncharacterized protein</fullName>
    </submittedName>
</protein>
<feature type="compositionally biased region" description="Polar residues" evidence="1">
    <location>
        <begin position="415"/>
        <end position="427"/>
    </location>
</feature>
<sequence length="504" mass="54802">MSSPQLPAPNGVSISSIQFNEAGLSTLRSFLGDGAVFQQFKCRFTSADFACGSTPDERNRICTNLRNKLKTLLFDMAALLSKVQGGNTLILHTDGTVRPGEPVNLTTVKVDVHILPHVLQERPGVDVVLAQLMQLYVEGIGYPATMWWHQAFRKAGFSINELPRSLSPVKGSAPRPFMPAAKGNTTHYVCYGREVGELEAMIDAARKASHRDRDRTARDGLEASGEVPGLGAASTAPDPAMSMPYDATRDLDILMMKLYSAHQALADKDNKIKLLNKQIKFLMQACGMSADDSNDNEETNHEDDDNDGGRSRGHGCSRALYPRQRIDQASARTSRSSPVKTYHSRLASPTKASPVIYETVQQQSPSPSLTLRPSPSKAARSLITSDPFSPSRERMTATSSPFRYGRPESLDCVHSPTTASVSARSSSPGVTSIMSIELPIYPAALESLTGLPEEFSALHCGEYLVGHATARVVNEYGLGHAAHRDLCLISGSTPPHEWADRIRL</sequence>
<dbReference type="OrthoDB" id="2756427at2759"/>
<keyword evidence="3" id="KW-1185">Reference proteome</keyword>
<evidence type="ECO:0000313" key="2">
    <source>
        <dbReference type="EMBL" id="OSD05730.1"/>
    </source>
</evidence>
<evidence type="ECO:0000313" key="3">
    <source>
        <dbReference type="Proteomes" id="UP000193067"/>
    </source>
</evidence>
<feature type="compositionally biased region" description="Low complexity" evidence="1">
    <location>
        <begin position="364"/>
        <end position="376"/>
    </location>
</feature>
<reference evidence="2 3" key="1">
    <citation type="journal article" date="2015" name="Biotechnol. Biofuels">
        <title>Enhanced degradation of softwood versus hardwood by the white-rot fungus Pycnoporus coccineus.</title>
        <authorList>
            <person name="Couturier M."/>
            <person name="Navarro D."/>
            <person name="Chevret D."/>
            <person name="Henrissat B."/>
            <person name="Piumi F."/>
            <person name="Ruiz-Duenas F.J."/>
            <person name="Martinez A.T."/>
            <person name="Grigoriev I.V."/>
            <person name="Riley R."/>
            <person name="Lipzen A."/>
            <person name="Berrin J.G."/>
            <person name="Master E.R."/>
            <person name="Rosso M.N."/>
        </authorList>
    </citation>
    <scope>NUCLEOTIDE SEQUENCE [LARGE SCALE GENOMIC DNA]</scope>
    <source>
        <strain evidence="2 3">BRFM310</strain>
    </source>
</reference>
<feature type="region of interest" description="Disordered" evidence="1">
    <location>
        <begin position="290"/>
        <end position="427"/>
    </location>
</feature>
<feature type="compositionally biased region" description="Basic and acidic residues" evidence="1">
    <location>
        <begin position="211"/>
        <end position="221"/>
    </location>
</feature>
<feature type="compositionally biased region" description="Polar residues" evidence="1">
    <location>
        <begin position="330"/>
        <end position="339"/>
    </location>
</feature>
<feature type="compositionally biased region" description="Acidic residues" evidence="1">
    <location>
        <begin position="292"/>
        <end position="306"/>
    </location>
</feature>
<gene>
    <name evidence="2" type="ORF">PYCCODRAFT_1465066</name>
</gene>
<proteinExistence type="predicted"/>
<organism evidence="2 3">
    <name type="scientific">Trametes coccinea (strain BRFM310)</name>
    <name type="common">Pycnoporus coccineus</name>
    <dbReference type="NCBI Taxonomy" id="1353009"/>
    <lineage>
        <taxon>Eukaryota</taxon>
        <taxon>Fungi</taxon>
        <taxon>Dikarya</taxon>
        <taxon>Basidiomycota</taxon>
        <taxon>Agaricomycotina</taxon>
        <taxon>Agaricomycetes</taxon>
        <taxon>Polyporales</taxon>
        <taxon>Polyporaceae</taxon>
        <taxon>Trametes</taxon>
    </lineage>
</organism>
<accession>A0A1Y2IX51</accession>
<name>A0A1Y2IX51_TRAC3</name>
<dbReference type="AlphaFoldDB" id="A0A1Y2IX51"/>
<dbReference type="Proteomes" id="UP000193067">
    <property type="component" value="Unassembled WGS sequence"/>
</dbReference>
<dbReference type="EMBL" id="KZ084092">
    <property type="protein sequence ID" value="OSD05730.1"/>
    <property type="molecule type" value="Genomic_DNA"/>
</dbReference>
<evidence type="ECO:0000256" key="1">
    <source>
        <dbReference type="SAM" id="MobiDB-lite"/>
    </source>
</evidence>
<feature type="region of interest" description="Disordered" evidence="1">
    <location>
        <begin position="207"/>
        <end position="242"/>
    </location>
</feature>